<proteinExistence type="predicted"/>
<dbReference type="GO" id="GO:0005657">
    <property type="term" value="C:replication fork"/>
    <property type="evidence" value="ECO:0007669"/>
    <property type="project" value="InterPro"/>
</dbReference>
<gene>
    <name evidence="1" type="ORF">M378DRAFT_155659</name>
</gene>
<organism evidence="1 2">
    <name type="scientific">Amanita muscaria (strain Koide BX008)</name>
    <dbReference type="NCBI Taxonomy" id="946122"/>
    <lineage>
        <taxon>Eukaryota</taxon>
        <taxon>Fungi</taxon>
        <taxon>Dikarya</taxon>
        <taxon>Basidiomycota</taxon>
        <taxon>Agaricomycotina</taxon>
        <taxon>Agaricomycetes</taxon>
        <taxon>Agaricomycetidae</taxon>
        <taxon>Agaricales</taxon>
        <taxon>Pluteineae</taxon>
        <taxon>Amanitaceae</taxon>
        <taxon>Amanita</taxon>
    </lineage>
</organism>
<evidence type="ECO:0000313" key="2">
    <source>
        <dbReference type="Proteomes" id="UP000054549"/>
    </source>
</evidence>
<dbReference type="Proteomes" id="UP000054549">
    <property type="component" value="Unassembled WGS sequence"/>
</dbReference>
<dbReference type="SUPFAM" id="SSF52540">
    <property type="entry name" value="P-loop containing nucleoside triphosphate hydrolases"/>
    <property type="match status" value="1"/>
</dbReference>
<dbReference type="EMBL" id="KN818223">
    <property type="protein sequence ID" value="KIL70722.1"/>
    <property type="molecule type" value="Genomic_DNA"/>
</dbReference>
<dbReference type="InterPro" id="IPR027417">
    <property type="entry name" value="P-loop_NTPase"/>
</dbReference>
<dbReference type="GO" id="GO:0033063">
    <property type="term" value="C:Rad51B-Rad51C-Rad51D-XRCC2 complex"/>
    <property type="evidence" value="ECO:0007669"/>
    <property type="project" value="InterPro"/>
</dbReference>
<dbReference type="CDD" id="cd19490">
    <property type="entry name" value="XRCC2"/>
    <property type="match status" value="1"/>
</dbReference>
<keyword evidence="2" id="KW-1185">Reference proteome</keyword>
<sequence>MSPPLESLATLLAAVRTQSAPPLSTHIPSLNLLKPANLIEVQGPPASGKSHFLYYLVINCLLPIALQGWDSIAVILDTELSFDLSRFQALLISRIKRFLPRADDHAVQDLVQDALDRLHIFKPDSSSQLAATIYHLPRYVADRFPDRRLGLVAIDSISAFYWPDRYTVQQLQATHEGHNQFHRHPLNHVFVALRSLHLHWSPVIVLTNWGLVPDPELTKRNPSVQMFKQHLYPFPGPFASTHSTHDNSGLALGNSFQITHHITLSFAPLPRFPRGIDLAEAKSEEEKHRIPLLLKGEITGIVRYPGNTDNTTFTLRIHNDDMTAL</sequence>
<reference evidence="1 2" key="1">
    <citation type="submission" date="2014-04" db="EMBL/GenBank/DDBJ databases">
        <title>Evolutionary Origins and Diversification of the Mycorrhizal Mutualists.</title>
        <authorList>
            <consortium name="DOE Joint Genome Institute"/>
            <consortium name="Mycorrhizal Genomics Consortium"/>
            <person name="Kohler A."/>
            <person name="Kuo A."/>
            <person name="Nagy L.G."/>
            <person name="Floudas D."/>
            <person name="Copeland A."/>
            <person name="Barry K.W."/>
            <person name="Cichocki N."/>
            <person name="Veneault-Fourrey C."/>
            <person name="LaButti K."/>
            <person name="Lindquist E.A."/>
            <person name="Lipzen A."/>
            <person name="Lundell T."/>
            <person name="Morin E."/>
            <person name="Murat C."/>
            <person name="Riley R."/>
            <person name="Ohm R."/>
            <person name="Sun H."/>
            <person name="Tunlid A."/>
            <person name="Henrissat B."/>
            <person name="Grigoriev I.V."/>
            <person name="Hibbett D.S."/>
            <person name="Martin F."/>
        </authorList>
    </citation>
    <scope>NUCLEOTIDE SEQUENCE [LARGE SCALE GENOMIC DNA]</scope>
    <source>
        <strain evidence="1 2">Koide BX008</strain>
    </source>
</reference>
<evidence type="ECO:0000313" key="1">
    <source>
        <dbReference type="EMBL" id="KIL70722.1"/>
    </source>
</evidence>
<dbReference type="AlphaFoldDB" id="A0A0C2X8L5"/>
<dbReference type="PANTHER" id="PTHR46644:SF2">
    <property type="entry name" value="DNA REPAIR PROTEIN XRCC2"/>
    <property type="match status" value="1"/>
</dbReference>
<dbReference type="GO" id="GO:0042148">
    <property type="term" value="P:DNA strand invasion"/>
    <property type="evidence" value="ECO:0007669"/>
    <property type="project" value="TreeGrafter"/>
</dbReference>
<dbReference type="GO" id="GO:0005815">
    <property type="term" value="C:microtubule organizing center"/>
    <property type="evidence" value="ECO:0007669"/>
    <property type="project" value="TreeGrafter"/>
</dbReference>
<dbReference type="InParanoid" id="A0A0C2X8L5"/>
<dbReference type="Gene3D" id="3.40.50.300">
    <property type="entry name" value="P-loop containing nucleotide triphosphate hydrolases"/>
    <property type="match status" value="1"/>
</dbReference>
<dbReference type="GO" id="GO:0000400">
    <property type="term" value="F:four-way junction DNA binding"/>
    <property type="evidence" value="ECO:0007669"/>
    <property type="project" value="TreeGrafter"/>
</dbReference>
<name>A0A0C2X8L5_AMAMK</name>
<dbReference type="STRING" id="946122.A0A0C2X8L5"/>
<dbReference type="InterPro" id="IPR030547">
    <property type="entry name" value="XRCC2"/>
</dbReference>
<protein>
    <submittedName>
        <fullName evidence="1">Uncharacterized protein</fullName>
    </submittedName>
</protein>
<dbReference type="GO" id="GO:0000724">
    <property type="term" value="P:double-strand break repair via homologous recombination"/>
    <property type="evidence" value="ECO:0007669"/>
    <property type="project" value="InterPro"/>
</dbReference>
<accession>A0A0C2X8L5</accession>
<dbReference type="OrthoDB" id="420422at2759"/>
<dbReference type="PANTHER" id="PTHR46644">
    <property type="entry name" value="DNA REPAIR PROTEIN XRCC2"/>
    <property type="match status" value="1"/>
</dbReference>
<dbReference type="HOGENOM" id="CLU_060999_1_0_1"/>
<dbReference type="SMR" id="A0A0C2X8L5"/>